<feature type="region of interest" description="Disordered" evidence="1">
    <location>
        <begin position="534"/>
        <end position="583"/>
    </location>
</feature>
<dbReference type="EMBL" id="CP107020">
    <property type="protein sequence ID" value="UYG16467.1"/>
    <property type="molecule type" value="Genomic_DNA"/>
</dbReference>
<feature type="compositionally biased region" description="Basic and acidic residues" evidence="1">
    <location>
        <begin position="468"/>
        <end position="477"/>
    </location>
</feature>
<dbReference type="CDD" id="cd00085">
    <property type="entry name" value="HNHc"/>
    <property type="match status" value="1"/>
</dbReference>
<feature type="region of interest" description="Disordered" evidence="1">
    <location>
        <begin position="468"/>
        <end position="487"/>
    </location>
</feature>
<feature type="compositionally biased region" description="Basic and acidic residues" evidence="1">
    <location>
        <begin position="1"/>
        <end position="17"/>
    </location>
</feature>
<feature type="region of interest" description="Disordered" evidence="1">
    <location>
        <begin position="1"/>
        <end position="71"/>
    </location>
</feature>
<dbReference type="GO" id="GO:0004519">
    <property type="term" value="F:endonuclease activity"/>
    <property type="evidence" value="ECO:0007669"/>
    <property type="project" value="UniProtKB-KW"/>
</dbReference>
<keyword evidence="3" id="KW-1185">Reference proteome</keyword>
<proteinExistence type="predicted"/>
<reference evidence="2" key="1">
    <citation type="submission" date="2022-10" db="EMBL/GenBank/DDBJ databases">
        <title>Whole-Genome Sequencing of Brachybacterium huguangmaarense BRM-3, Isolated from Betula schmidtii.</title>
        <authorList>
            <person name="Haam D."/>
        </authorList>
    </citation>
    <scope>NUCLEOTIDE SEQUENCE</scope>
    <source>
        <strain evidence="2">BRM-3</strain>
    </source>
</reference>
<sequence length="583" mass="63141">MDEARGRGGDAGRRASHDAVPATGDWVVQRTPRDPGATVPDDALRASGTSPGGPGVDAPRPGTSGEPPPWKAVVARRPASRETVAEKAGLEAAPVLAEGLRVLWDLSAERSALHARTLQCLAAFYDGDTTVGPGATDAIDAIGVGLALHCTVDQAARRVADAFLAVEHLPRTFAVLESGEMPAAWFDDVIRLVRPLAVADRRRADTVIATWDMHIPPERFRRELRHLVDWLSVRAAEPEREDPRACRSVTMLTDPQPGIGLLEVRGPAPEILSLARRLDAAARGLQNAQRHALAQGTEIPGDPEGRAASTGRPLSLSQLRFWLLTAAELDTDGVHVPADRFRLNVTVPVLTVLGASDQPGMLEGRIPIPPDMARHLAAGERTWHRVPTDPCTGAFLPMPAERYTPSPAMLEHLRLRQATCAVPGCDRPASSASECDHIEEFDHRDPARGGRTEIENLHLPCWQHHAEKTAGRLDPERLPSTGTGPGATAWRVGSAEHPCARVEVEDDVDLATPRAVAQLMASWNAYLARVEARRARRAEQEQDTTSDHPPDEPPTRPPREGPPWSEPRRGQPPPTDPHEAPPF</sequence>
<feature type="compositionally biased region" description="Pro residues" evidence="1">
    <location>
        <begin position="560"/>
        <end position="575"/>
    </location>
</feature>
<keyword evidence="2" id="KW-0378">Hydrolase</keyword>
<dbReference type="InterPro" id="IPR003615">
    <property type="entry name" value="HNH_nuc"/>
</dbReference>
<evidence type="ECO:0000256" key="1">
    <source>
        <dbReference type="SAM" id="MobiDB-lite"/>
    </source>
</evidence>
<keyword evidence="2" id="KW-0255">Endonuclease</keyword>
<organism evidence="2 3">
    <name type="scientific">Brachybacterium huguangmaarense</name>
    <dbReference type="NCBI Taxonomy" id="1652028"/>
    <lineage>
        <taxon>Bacteria</taxon>
        <taxon>Bacillati</taxon>
        <taxon>Actinomycetota</taxon>
        <taxon>Actinomycetes</taxon>
        <taxon>Micrococcales</taxon>
        <taxon>Dermabacteraceae</taxon>
        <taxon>Brachybacterium</taxon>
    </lineage>
</organism>
<feature type="compositionally biased region" description="Basic and acidic residues" evidence="1">
    <location>
        <begin position="534"/>
        <end position="559"/>
    </location>
</feature>
<accession>A0ABY6G006</accession>
<evidence type="ECO:0000313" key="2">
    <source>
        <dbReference type="EMBL" id="UYG16467.1"/>
    </source>
</evidence>
<dbReference type="Proteomes" id="UP001164305">
    <property type="component" value="Chromosome"/>
</dbReference>
<protein>
    <submittedName>
        <fullName evidence="2">HNH endonuclease</fullName>
    </submittedName>
</protein>
<feature type="region of interest" description="Disordered" evidence="1">
    <location>
        <begin position="289"/>
        <end position="311"/>
    </location>
</feature>
<evidence type="ECO:0000313" key="3">
    <source>
        <dbReference type="Proteomes" id="UP001164305"/>
    </source>
</evidence>
<gene>
    <name evidence="2" type="ORF">BRM3_12770</name>
</gene>
<keyword evidence="2" id="KW-0540">Nuclease</keyword>
<name>A0ABY6G006_9MICO</name>
<dbReference type="RefSeq" id="WP_263593680.1">
    <property type="nucleotide sequence ID" value="NZ_CP107020.1"/>
</dbReference>